<feature type="transmembrane region" description="Helical" evidence="12">
    <location>
        <begin position="360"/>
        <end position="378"/>
    </location>
</feature>
<dbReference type="GO" id="GO:0015098">
    <property type="term" value="F:molybdate ion transmembrane transporter activity"/>
    <property type="evidence" value="ECO:0007669"/>
    <property type="project" value="InterPro"/>
</dbReference>
<protein>
    <recommendedName>
        <fullName evidence="3">Molybdate-anion transporter</fullName>
    </recommendedName>
    <alternativeName>
        <fullName evidence="10">Major facilitator superfamily domain-containing protein 5</fullName>
    </alternativeName>
    <alternativeName>
        <fullName evidence="11">Molybdate transporter 2 homolog</fullName>
    </alternativeName>
</protein>
<evidence type="ECO:0000313" key="13">
    <source>
        <dbReference type="EMBL" id="CAJ2512706.1"/>
    </source>
</evidence>
<dbReference type="PANTHER" id="PTHR23516">
    <property type="entry name" value="SAM (S-ADENOSYL METHIONINE) TRANSPORTER"/>
    <property type="match status" value="1"/>
</dbReference>
<sequence>MCLDIYWISLLVLVPLVAFVTGRDFIIRPFHKKLVEKPMTWTPDEDARKFRWTFLQVYLVVMGSEWLQGPYLFSLFRNEKGLDEATIATLYICTYVSAAISAFFTGYVTDRFGRRAACLVFCGIHSLASASVCFDKLEVLILGRILSGIGLTLLWTAFESWMIAEYNARGLDQSSLQLSNMFGIMTTYNCITAILAGVSGHCIVLALGSKTDPFMVGLALDLCVAILMLYTWNENRGLSTSSKGTADVHDEEAIRTQASVDSDQAMALASLTDVRVWVLSFITCCFEGTIFLLMFFWPGTLQEAHDRDHPESRDAIPHGVIFAAFMAIMVLGALLFNYLTTNSGGRGKGHLVRFFNPTRLLSIALLLSAVSFLVAALTSTESHLFGAFLLLEACNGIYVPSVAYHRGVIVNEAGRASVYGLMNIPLFIFVVVALWSTGGSREDHRQIVFILCAALLLAAALMSSFGLDMARSPAGFSEVAQTNAEDVKAEVDGDAVEVSDMG</sequence>
<keyword evidence="14" id="KW-1185">Reference proteome</keyword>
<evidence type="ECO:0000256" key="4">
    <source>
        <dbReference type="ARBA" id="ARBA00022448"/>
    </source>
</evidence>
<organism evidence="13 14">
    <name type="scientific">Anthostomella pinea</name>
    <dbReference type="NCBI Taxonomy" id="933095"/>
    <lineage>
        <taxon>Eukaryota</taxon>
        <taxon>Fungi</taxon>
        <taxon>Dikarya</taxon>
        <taxon>Ascomycota</taxon>
        <taxon>Pezizomycotina</taxon>
        <taxon>Sordariomycetes</taxon>
        <taxon>Xylariomycetidae</taxon>
        <taxon>Xylariales</taxon>
        <taxon>Xylariaceae</taxon>
        <taxon>Anthostomella</taxon>
    </lineage>
</organism>
<evidence type="ECO:0000256" key="1">
    <source>
        <dbReference type="ARBA" id="ARBA00003019"/>
    </source>
</evidence>
<dbReference type="Proteomes" id="UP001295740">
    <property type="component" value="Unassembled WGS sequence"/>
</dbReference>
<feature type="transmembrane region" description="Helical" evidence="12">
    <location>
        <begin position="140"/>
        <end position="164"/>
    </location>
</feature>
<reference evidence="13" key="1">
    <citation type="submission" date="2023-10" db="EMBL/GenBank/DDBJ databases">
        <authorList>
            <person name="Hackl T."/>
        </authorList>
    </citation>
    <scope>NUCLEOTIDE SEQUENCE</scope>
</reference>
<dbReference type="GO" id="GO:0006811">
    <property type="term" value="P:monoatomic ion transport"/>
    <property type="evidence" value="ECO:0007669"/>
    <property type="project" value="UniProtKB-KW"/>
</dbReference>
<feature type="transmembrane region" description="Helical" evidence="12">
    <location>
        <begin position="6"/>
        <end position="26"/>
    </location>
</feature>
<dbReference type="Pfam" id="PF05631">
    <property type="entry name" value="MFS_5"/>
    <property type="match status" value="1"/>
</dbReference>
<gene>
    <name evidence="13" type="ORF">KHLLAP_LOCUS13174</name>
</gene>
<comment type="function">
    <text evidence="1">Mediates high-affinity intracellular uptake of the rare oligo-element molybdenum.</text>
</comment>
<keyword evidence="4" id="KW-0813">Transport</keyword>
<comment type="caution">
    <text evidence="13">The sequence shown here is derived from an EMBL/GenBank/DDBJ whole genome shotgun (WGS) entry which is preliminary data.</text>
</comment>
<evidence type="ECO:0000256" key="2">
    <source>
        <dbReference type="ARBA" id="ARBA00004651"/>
    </source>
</evidence>
<keyword evidence="8" id="KW-0406">Ion transport</keyword>
<dbReference type="AlphaFoldDB" id="A0AAI8VX62"/>
<evidence type="ECO:0000256" key="10">
    <source>
        <dbReference type="ARBA" id="ARBA00030646"/>
    </source>
</evidence>
<proteinExistence type="predicted"/>
<dbReference type="GO" id="GO:0005886">
    <property type="term" value="C:plasma membrane"/>
    <property type="evidence" value="ECO:0007669"/>
    <property type="project" value="UniProtKB-SubCell"/>
</dbReference>
<accession>A0AAI8VX62</accession>
<feature type="transmembrane region" description="Helical" evidence="12">
    <location>
        <begin position="384"/>
        <end position="404"/>
    </location>
</feature>
<dbReference type="EMBL" id="CAUWAG010000020">
    <property type="protein sequence ID" value="CAJ2512706.1"/>
    <property type="molecule type" value="Genomic_DNA"/>
</dbReference>
<evidence type="ECO:0000256" key="5">
    <source>
        <dbReference type="ARBA" id="ARBA00022475"/>
    </source>
</evidence>
<comment type="subcellular location">
    <subcellularLocation>
        <location evidence="2">Cell membrane</location>
        <topology evidence="2">Multi-pass membrane protein</topology>
    </subcellularLocation>
</comment>
<evidence type="ECO:0000256" key="11">
    <source>
        <dbReference type="ARBA" id="ARBA00032555"/>
    </source>
</evidence>
<feature type="transmembrane region" description="Helical" evidence="12">
    <location>
        <begin position="316"/>
        <end position="339"/>
    </location>
</feature>
<keyword evidence="7 12" id="KW-1133">Transmembrane helix</keyword>
<evidence type="ECO:0000256" key="8">
    <source>
        <dbReference type="ARBA" id="ARBA00023065"/>
    </source>
</evidence>
<dbReference type="InterPro" id="IPR036259">
    <property type="entry name" value="MFS_trans_sf"/>
</dbReference>
<evidence type="ECO:0000256" key="6">
    <source>
        <dbReference type="ARBA" id="ARBA00022692"/>
    </source>
</evidence>
<dbReference type="InterPro" id="IPR008509">
    <property type="entry name" value="MOT2/MFSD5"/>
</dbReference>
<evidence type="ECO:0000256" key="12">
    <source>
        <dbReference type="SAM" id="Phobius"/>
    </source>
</evidence>
<evidence type="ECO:0000256" key="7">
    <source>
        <dbReference type="ARBA" id="ARBA00022989"/>
    </source>
</evidence>
<keyword evidence="6 12" id="KW-0812">Transmembrane</keyword>
<dbReference type="PANTHER" id="PTHR23516:SF1">
    <property type="entry name" value="MOLYBDATE-ANION TRANSPORTER"/>
    <property type="match status" value="1"/>
</dbReference>
<keyword evidence="5" id="KW-1003">Cell membrane</keyword>
<name>A0AAI8VX62_9PEZI</name>
<feature type="transmembrane region" description="Helical" evidence="12">
    <location>
        <begin position="276"/>
        <end position="296"/>
    </location>
</feature>
<feature type="transmembrane region" description="Helical" evidence="12">
    <location>
        <begin position="185"/>
        <end position="208"/>
    </location>
</feature>
<evidence type="ECO:0000313" key="14">
    <source>
        <dbReference type="Proteomes" id="UP001295740"/>
    </source>
</evidence>
<dbReference type="Gene3D" id="1.20.1250.20">
    <property type="entry name" value="MFS general substrate transporter like domains"/>
    <property type="match status" value="1"/>
</dbReference>
<feature type="transmembrane region" description="Helical" evidence="12">
    <location>
        <begin position="447"/>
        <end position="467"/>
    </location>
</feature>
<dbReference type="SUPFAM" id="SSF103473">
    <property type="entry name" value="MFS general substrate transporter"/>
    <property type="match status" value="1"/>
</dbReference>
<keyword evidence="9 12" id="KW-0472">Membrane</keyword>
<feature type="transmembrane region" description="Helical" evidence="12">
    <location>
        <begin position="57"/>
        <end position="76"/>
    </location>
</feature>
<feature type="transmembrane region" description="Helical" evidence="12">
    <location>
        <begin position="416"/>
        <end position="435"/>
    </location>
</feature>
<feature type="transmembrane region" description="Helical" evidence="12">
    <location>
        <begin position="88"/>
        <end position="109"/>
    </location>
</feature>
<evidence type="ECO:0000256" key="3">
    <source>
        <dbReference type="ARBA" id="ARBA00021242"/>
    </source>
</evidence>
<evidence type="ECO:0000256" key="9">
    <source>
        <dbReference type="ARBA" id="ARBA00023136"/>
    </source>
</evidence>